<proteinExistence type="predicted"/>
<evidence type="ECO:0000259" key="3">
    <source>
        <dbReference type="Pfam" id="PF18932"/>
    </source>
</evidence>
<gene>
    <name evidence="4" type="ORF">Rumeso_04110</name>
</gene>
<keyword evidence="5" id="KW-1185">Reference proteome</keyword>
<dbReference type="STRING" id="442562.Rumeso_04110"/>
<reference evidence="4 5" key="1">
    <citation type="submission" date="2013-02" db="EMBL/GenBank/DDBJ databases">
        <authorList>
            <person name="Fiebig A."/>
            <person name="Goeker M."/>
            <person name="Klenk H.-P.P."/>
        </authorList>
    </citation>
    <scope>NUCLEOTIDE SEQUENCE [LARGE SCALE GENOMIC DNA]</scope>
    <source>
        <strain evidence="4 5">DSM 19309</strain>
    </source>
</reference>
<evidence type="ECO:0000313" key="4">
    <source>
        <dbReference type="EMBL" id="EYD74329.1"/>
    </source>
</evidence>
<feature type="compositionally biased region" description="Basic and acidic residues" evidence="2">
    <location>
        <begin position="1"/>
        <end position="11"/>
    </location>
</feature>
<sequence>MSGRDKDDRQRSATGDDGSLPSLRGAKLTRPTAYEVGYGKPPGAHRFQKGRSGNPKGPGPKGAKNKSKMPALHEERLQQIVLEEAYRTITVRDGERAVTVPMAQAIIRSMAVNAAKGQHRAQRLFAELLVGTETANRRRHDEFLNAAMQYKVEWERELWRRERLGITDLPPPLPHPDHVVIDIRAGTARITGPATPEEKALYDQVARDKAELERNMARLRRQLKRETDPEEQEDIERHLRIGEEALHRMKQALGE</sequence>
<feature type="region of interest" description="Disordered" evidence="2">
    <location>
        <begin position="1"/>
        <end position="69"/>
    </location>
</feature>
<dbReference type="Proteomes" id="UP000019666">
    <property type="component" value="Unassembled WGS sequence"/>
</dbReference>
<feature type="domain" description="DUF5681" evidence="3">
    <location>
        <begin position="44"/>
        <end position="131"/>
    </location>
</feature>
<dbReference type="InterPro" id="IPR043736">
    <property type="entry name" value="DUF5681"/>
</dbReference>
<dbReference type="OrthoDB" id="2086138at2"/>
<accession>A0A017HKM0</accession>
<evidence type="ECO:0000256" key="1">
    <source>
        <dbReference type="SAM" id="Coils"/>
    </source>
</evidence>
<protein>
    <recommendedName>
        <fullName evidence="3">DUF5681 domain-containing protein</fullName>
    </recommendedName>
</protein>
<comment type="caution">
    <text evidence="4">The sequence shown here is derived from an EMBL/GenBank/DDBJ whole genome shotgun (WGS) entry which is preliminary data.</text>
</comment>
<dbReference type="EMBL" id="AOSK01000117">
    <property type="protein sequence ID" value="EYD74329.1"/>
    <property type="molecule type" value="Genomic_DNA"/>
</dbReference>
<dbReference type="AlphaFoldDB" id="A0A017HKM0"/>
<keyword evidence="1" id="KW-0175">Coiled coil</keyword>
<dbReference type="HOGENOM" id="CLU_1164894_0_0_5"/>
<organism evidence="4 5">
    <name type="scientific">Rubellimicrobium mesophilum DSM 19309</name>
    <dbReference type="NCBI Taxonomy" id="442562"/>
    <lineage>
        <taxon>Bacteria</taxon>
        <taxon>Pseudomonadati</taxon>
        <taxon>Pseudomonadota</taxon>
        <taxon>Alphaproteobacteria</taxon>
        <taxon>Rhodobacterales</taxon>
        <taxon>Roseobacteraceae</taxon>
        <taxon>Rubellimicrobium</taxon>
    </lineage>
</organism>
<evidence type="ECO:0000256" key="2">
    <source>
        <dbReference type="SAM" id="MobiDB-lite"/>
    </source>
</evidence>
<dbReference type="RefSeq" id="WP_051521520.1">
    <property type="nucleotide sequence ID" value="NZ_KK088609.1"/>
</dbReference>
<evidence type="ECO:0000313" key="5">
    <source>
        <dbReference type="Proteomes" id="UP000019666"/>
    </source>
</evidence>
<dbReference type="Pfam" id="PF18932">
    <property type="entry name" value="DUF5681"/>
    <property type="match status" value="1"/>
</dbReference>
<feature type="coiled-coil region" evidence="1">
    <location>
        <begin position="202"/>
        <end position="229"/>
    </location>
</feature>
<name>A0A017HKM0_9RHOB</name>